<gene>
    <name evidence="6" type="ORF">F5878DRAFT_648024</name>
</gene>
<comment type="caution">
    <text evidence="6">The sequence shown here is derived from an EMBL/GenBank/DDBJ whole genome shotgun (WGS) entry which is preliminary data.</text>
</comment>
<keyword evidence="2" id="KW-0479">Metal-binding</keyword>
<reference evidence="6" key="1">
    <citation type="submission" date="2022-08" db="EMBL/GenBank/DDBJ databases">
        <authorList>
            <consortium name="DOE Joint Genome Institute"/>
            <person name="Min B."/>
            <person name="Riley R."/>
            <person name="Sierra-Patev S."/>
            <person name="Naranjo-Ortiz M."/>
            <person name="Looney B."/>
            <person name="Konkel Z."/>
            <person name="Slot J.C."/>
            <person name="Sakamoto Y."/>
            <person name="Steenwyk J.L."/>
            <person name="Rokas A."/>
            <person name="Carro J."/>
            <person name="Camarero S."/>
            <person name="Ferreira P."/>
            <person name="Molpeceres G."/>
            <person name="Ruiz-Duenas F.J."/>
            <person name="Serrano A."/>
            <person name="Henrissat B."/>
            <person name="Drula E."/>
            <person name="Hughes K.W."/>
            <person name="Mata J.L."/>
            <person name="Ishikawa N.K."/>
            <person name="Vargas-Isla R."/>
            <person name="Ushijima S."/>
            <person name="Smith C.A."/>
            <person name="Ahrendt S."/>
            <person name="Andreopoulos W."/>
            <person name="He G."/>
            <person name="Labutti K."/>
            <person name="Lipzen A."/>
            <person name="Ng V."/>
            <person name="Sandor L."/>
            <person name="Barry K."/>
            <person name="Martinez A.T."/>
            <person name="Xiao Y."/>
            <person name="Gibbons J.G."/>
            <person name="Terashima K."/>
            <person name="Hibbett D.S."/>
            <person name="Grigoriev I.V."/>
        </authorList>
    </citation>
    <scope>NUCLEOTIDE SEQUENCE</scope>
    <source>
        <strain evidence="6">TFB9207</strain>
    </source>
</reference>
<dbReference type="Proteomes" id="UP001163846">
    <property type="component" value="Unassembled WGS sequence"/>
</dbReference>
<dbReference type="EMBL" id="MU807925">
    <property type="protein sequence ID" value="KAJ3831011.1"/>
    <property type="molecule type" value="Genomic_DNA"/>
</dbReference>
<evidence type="ECO:0000256" key="3">
    <source>
        <dbReference type="ARBA" id="ARBA00023125"/>
    </source>
</evidence>
<dbReference type="PANTHER" id="PTHR46910">
    <property type="entry name" value="TRANSCRIPTION FACTOR PDR1"/>
    <property type="match status" value="1"/>
</dbReference>
<protein>
    <submittedName>
        <fullName evidence="6">Uncharacterized protein</fullName>
    </submittedName>
</protein>
<evidence type="ECO:0000256" key="1">
    <source>
        <dbReference type="ARBA" id="ARBA00004123"/>
    </source>
</evidence>
<feature type="non-terminal residue" evidence="6">
    <location>
        <position position="307"/>
    </location>
</feature>
<evidence type="ECO:0000256" key="2">
    <source>
        <dbReference type="ARBA" id="ARBA00022723"/>
    </source>
</evidence>
<feature type="region of interest" description="Disordered" evidence="5">
    <location>
        <begin position="93"/>
        <end position="119"/>
    </location>
</feature>
<dbReference type="AlphaFoldDB" id="A0AA38NUS4"/>
<keyword evidence="7" id="KW-1185">Reference proteome</keyword>
<dbReference type="GO" id="GO:0046872">
    <property type="term" value="F:metal ion binding"/>
    <property type="evidence" value="ECO:0007669"/>
    <property type="project" value="UniProtKB-KW"/>
</dbReference>
<evidence type="ECO:0000256" key="4">
    <source>
        <dbReference type="ARBA" id="ARBA00023242"/>
    </source>
</evidence>
<organism evidence="6 7">
    <name type="scientific">Lentinula raphanica</name>
    <dbReference type="NCBI Taxonomy" id="153919"/>
    <lineage>
        <taxon>Eukaryota</taxon>
        <taxon>Fungi</taxon>
        <taxon>Dikarya</taxon>
        <taxon>Basidiomycota</taxon>
        <taxon>Agaricomycotina</taxon>
        <taxon>Agaricomycetes</taxon>
        <taxon>Agaricomycetidae</taxon>
        <taxon>Agaricales</taxon>
        <taxon>Marasmiineae</taxon>
        <taxon>Omphalotaceae</taxon>
        <taxon>Lentinula</taxon>
    </lineage>
</organism>
<comment type="subcellular location">
    <subcellularLocation>
        <location evidence="1">Nucleus</location>
    </subcellularLocation>
</comment>
<keyword evidence="4" id="KW-0539">Nucleus</keyword>
<dbReference type="InterPro" id="IPR050987">
    <property type="entry name" value="AtrR-like"/>
</dbReference>
<evidence type="ECO:0000313" key="6">
    <source>
        <dbReference type="EMBL" id="KAJ3831011.1"/>
    </source>
</evidence>
<evidence type="ECO:0000313" key="7">
    <source>
        <dbReference type="Proteomes" id="UP001163846"/>
    </source>
</evidence>
<proteinExistence type="predicted"/>
<dbReference type="GO" id="GO:0003700">
    <property type="term" value="F:DNA-binding transcription factor activity"/>
    <property type="evidence" value="ECO:0007669"/>
    <property type="project" value="InterPro"/>
</dbReference>
<dbReference type="GO" id="GO:0003677">
    <property type="term" value="F:DNA binding"/>
    <property type="evidence" value="ECO:0007669"/>
    <property type="project" value="UniProtKB-KW"/>
</dbReference>
<dbReference type="GO" id="GO:0005634">
    <property type="term" value="C:nucleus"/>
    <property type="evidence" value="ECO:0007669"/>
    <property type="project" value="UniProtKB-SubCell"/>
</dbReference>
<accession>A0AA38NUS4</accession>
<dbReference type="PANTHER" id="PTHR46910:SF3">
    <property type="entry name" value="HALOTOLERANCE PROTEIN 9-RELATED"/>
    <property type="match status" value="1"/>
</dbReference>
<sequence>FRRLFVEHKLTGDSTAKGGEACSNCISMKKRGPPAGRSTQLKRDDIHSLTASILSSTPFKIPEDEDKLRRILKELASHIRTLEKELAIVHTPESSDLGVPESAYPLGEEATSSADHSDQDELSELLNQLRLNQFSERYTLSNRLMLIKTEIGAHPYVKVFKRPVFWEIQPWQITYEPQLPPLVFPPQDLLTHLLDVWFTKVHPFFPLFHQPTFEKHICSGLHDHDCHFGETLLAVCATASQQSDDPRVFTHGSQLSAGSMWMQQVNPIPFSFTEAPSLAQVQKLICDIDWIKGLHESRTSHTCDLTC</sequence>
<keyword evidence="3" id="KW-0238">DNA-binding</keyword>
<evidence type="ECO:0000256" key="5">
    <source>
        <dbReference type="SAM" id="MobiDB-lite"/>
    </source>
</evidence>
<name>A0AA38NUS4_9AGAR</name>
<dbReference type="CDD" id="cd12148">
    <property type="entry name" value="fungal_TF_MHR"/>
    <property type="match status" value="1"/>
</dbReference>
<feature type="non-terminal residue" evidence="6">
    <location>
        <position position="1"/>
    </location>
</feature>